<evidence type="ECO:0000313" key="6">
    <source>
        <dbReference type="EMBL" id="VDM81691.1"/>
    </source>
</evidence>
<evidence type="ECO:0000256" key="3">
    <source>
        <dbReference type="ARBA" id="ARBA00023002"/>
    </source>
</evidence>
<keyword evidence="7" id="KW-1185">Reference proteome</keyword>
<feature type="region of interest" description="Disordered" evidence="4">
    <location>
        <begin position="1"/>
        <end position="22"/>
    </location>
</feature>
<dbReference type="InterPro" id="IPR023210">
    <property type="entry name" value="NADP_OxRdtase_dom"/>
</dbReference>
<dbReference type="PRINTS" id="PR00069">
    <property type="entry name" value="ALDKETRDTASE"/>
</dbReference>
<proteinExistence type="inferred from homology"/>
<dbReference type="SUPFAM" id="SSF51430">
    <property type="entry name" value="NAD(P)-linked oxidoreductase"/>
    <property type="match status" value="1"/>
</dbReference>
<dbReference type="AlphaFoldDB" id="A0A3P7J8J3"/>
<dbReference type="InterPro" id="IPR020471">
    <property type="entry name" value="AKR"/>
</dbReference>
<comment type="similarity">
    <text evidence="1">Belongs to the aldo/keto reductase family.</text>
</comment>
<accession>A0A3P7J8J3</accession>
<dbReference type="OrthoDB" id="416253at2759"/>
<dbReference type="InterPro" id="IPR018170">
    <property type="entry name" value="Aldo/ket_reductase_CS"/>
</dbReference>
<evidence type="ECO:0000259" key="5">
    <source>
        <dbReference type="Pfam" id="PF00248"/>
    </source>
</evidence>
<keyword evidence="3" id="KW-0560">Oxidoreductase</keyword>
<dbReference type="Gene3D" id="3.20.20.100">
    <property type="entry name" value="NADP-dependent oxidoreductase domain"/>
    <property type="match status" value="1"/>
</dbReference>
<organism evidence="6 7">
    <name type="scientific">Strongylus vulgaris</name>
    <name type="common">Blood worm</name>
    <dbReference type="NCBI Taxonomy" id="40348"/>
    <lineage>
        <taxon>Eukaryota</taxon>
        <taxon>Metazoa</taxon>
        <taxon>Ecdysozoa</taxon>
        <taxon>Nematoda</taxon>
        <taxon>Chromadorea</taxon>
        <taxon>Rhabditida</taxon>
        <taxon>Rhabditina</taxon>
        <taxon>Rhabditomorpha</taxon>
        <taxon>Strongyloidea</taxon>
        <taxon>Strongylidae</taxon>
        <taxon>Strongylus</taxon>
    </lineage>
</organism>
<keyword evidence="2" id="KW-0521">NADP</keyword>
<evidence type="ECO:0000256" key="2">
    <source>
        <dbReference type="ARBA" id="ARBA00022857"/>
    </source>
</evidence>
<name>A0A3P7J8J3_STRVU</name>
<dbReference type="PROSITE" id="PS00798">
    <property type="entry name" value="ALDOKETO_REDUCTASE_1"/>
    <property type="match status" value="1"/>
</dbReference>
<dbReference type="Proteomes" id="UP000270094">
    <property type="component" value="Unassembled WGS sequence"/>
</dbReference>
<dbReference type="EMBL" id="UYYB01114096">
    <property type="protein sequence ID" value="VDM81691.1"/>
    <property type="molecule type" value="Genomic_DNA"/>
</dbReference>
<evidence type="ECO:0000256" key="1">
    <source>
        <dbReference type="ARBA" id="ARBA00007905"/>
    </source>
</evidence>
<evidence type="ECO:0000256" key="4">
    <source>
        <dbReference type="SAM" id="MobiDB-lite"/>
    </source>
</evidence>
<protein>
    <recommendedName>
        <fullName evidence="5">NADP-dependent oxidoreductase domain-containing protein</fullName>
    </recommendedName>
</protein>
<dbReference type="PANTHER" id="PTHR43827">
    <property type="entry name" value="2,5-DIKETO-D-GLUCONIC ACID REDUCTASE"/>
    <property type="match status" value="1"/>
</dbReference>
<evidence type="ECO:0000313" key="7">
    <source>
        <dbReference type="Proteomes" id="UP000270094"/>
    </source>
</evidence>
<feature type="domain" description="NADP-dependent oxidoreductase" evidence="5">
    <location>
        <begin position="23"/>
        <end position="152"/>
    </location>
</feature>
<dbReference type="PANTHER" id="PTHR43827:SF3">
    <property type="entry name" value="NADP-DEPENDENT OXIDOREDUCTASE DOMAIN-CONTAINING PROTEIN"/>
    <property type="match status" value="1"/>
</dbReference>
<reference evidence="6 7" key="1">
    <citation type="submission" date="2018-11" db="EMBL/GenBank/DDBJ databases">
        <authorList>
            <consortium name="Pathogen Informatics"/>
        </authorList>
    </citation>
    <scope>NUCLEOTIDE SEQUENCE [LARGE SCALE GENOMIC DNA]</scope>
</reference>
<sequence>MPFNATDIVGGTQELNDGNRIPKIGLGTAENRDQDSITNTMHASLKAGYRLIDTAEHYSNEEEIGNALKENLPKVGLKRDDIFITTKVQIRDKDPNWTEKSIKQSLEKLRTDYLDMVLVHYPRDRQEGKDEAYEVNKKGRKETWQRLEGLKGPGTHILNFTKFY</sequence>
<gene>
    <name evidence="6" type="ORF">SVUK_LOCUS16689</name>
</gene>
<dbReference type="GO" id="GO:0016616">
    <property type="term" value="F:oxidoreductase activity, acting on the CH-OH group of donors, NAD or NADP as acceptor"/>
    <property type="evidence" value="ECO:0007669"/>
    <property type="project" value="UniProtKB-ARBA"/>
</dbReference>
<dbReference type="Pfam" id="PF00248">
    <property type="entry name" value="Aldo_ket_red"/>
    <property type="match status" value="1"/>
</dbReference>
<dbReference type="InterPro" id="IPR036812">
    <property type="entry name" value="NAD(P)_OxRdtase_dom_sf"/>
</dbReference>